<dbReference type="SUPFAM" id="SSF52540">
    <property type="entry name" value="P-loop containing nucleoside triphosphate hydrolases"/>
    <property type="match status" value="1"/>
</dbReference>
<keyword evidence="2" id="KW-0614">Plasmid</keyword>
<name>K9TTG3_9CYAN</name>
<evidence type="ECO:0000313" key="2">
    <source>
        <dbReference type="EMBL" id="AFY85471.1"/>
    </source>
</evidence>
<dbReference type="OrthoDB" id="3173068at2"/>
<dbReference type="InterPro" id="IPR027417">
    <property type="entry name" value="P-loop_NTPase"/>
</dbReference>
<dbReference type="AlphaFoldDB" id="K9TTG3"/>
<sequence>MKILAIANSKGGVGKTTTSVNLAAILSAKNRVLLVDTDIQQSASWWCSQGEMPFELATETDPKLLKKLRNAQDYDIIIVDTPPALHSDSLAAVLTVCDYLILPTKPASMDLVALIETVKVAISPAKINYRVLITQVDPRSLGDALDAQQSLMNGGIPVFNGFIRGYKAHERSPIEGIPITSAKGRNAKEAASDYKKVADELLREWGSK</sequence>
<dbReference type="Pfam" id="PF01656">
    <property type="entry name" value="CbiA"/>
    <property type="match status" value="1"/>
</dbReference>
<dbReference type="PIRSF" id="PIRSF009320">
    <property type="entry name" value="Nuc_binding_HP_1000"/>
    <property type="match status" value="1"/>
</dbReference>
<dbReference type="eggNOG" id="COG1192">
    <property type="taxonomic scope" value="Bacteria"/>
</dbReference>
<dbReference type="InParanoid" id="K9TTG3"/>
<dbReference type="RefSeq" id="WP_015163250.1">
    <property type="nucleotide sequence ID" value="NC_019700.1"/>
</dbReference>
<dbReference type="KEGG" id="oac:Oscil6304_6010"/>
<dbReference type="HOGENOM" id="CLU_037612_5_6_3"/>
<protein>
    <submittedName>
        <fullName evidence="2">ATPase involved in chromosome partitioning</fullName>
    </submittedName>
</protein>
<dbReference type="Proteomes" id="UP000010367">
    <property type="component" value="Plasmid pOSCIL6304.01"/>
</dbReference>
<keyword evidence="3" id="KW-1185">Reference proteome</keyword>
<dbReference type="InterPro" id="IPR002586">
    <property type="entry name" value="CobQ/CobB/MinD/ParA_Nub-bd_dom"/>
</dbReference>
<accession>K9TTG3</accession>
<feature type="domain" description="CobQ/CobB/MinD/ParA nucleotide binding" evidence="1">
    <location>
        <begin position="4"/>
        <end position="179"/>
    </location>
</feature>
<evidence type="ECO:0000313" key="3">
    <source>
        <dbReference type="Proteomes" id="UP000010367"/>
    </source>
</evidence>
<dbReference type="PANTHER" id="PTHR13696">
    <property type="entry name" value="P-LOOP CONTAINING NUCLEOSIDE TRIPHOSPHATE HYDROLASE"/>
    <property type="match status" value="1"/>
</dbReference>
<dbReference type="Gene3D" id="3.40.50.300">
    <property type="entry name" value="P-loop containing nucleotide triphosphate hydrolases"/>
    <property type="match status" value="1"/>
</dbReference>
<organism evidence="2 3">
    <name type="scientific">Oscillatoria acuminata PCC 6304</name>
    <dbReference type="NCBI Taxonomy" id="56110"/>
    <lineage>
        <taxon>Bacteria</taxon>
        <taxon>Bacillati</taxon>
        <taxon>Cyanobacteriota</taxon>
        <taxon>Cyanophyceae</taxon>
        <taxon>Oscillatoriophycideae</taxon>
        <taxon>Oscillatoriales</taxon>
        <taxon>Oscillatoriaceae</taxon>
        <taxon>Oscillatoria</taxon>
    </lineage>
</organism>
<dbReference type="CDD" id="cd02042">
    <property type="entry name" value="ParAB_family"/>
    <property type="match status" value="1"/>
</dbReference>
<dbReference type="EMBL" id="CP003608">
    <property type="protein sequence ID" value="AFY85471.1"/>
    <property type="molecule type" value="Genomic_DNA"/>
</dbReference>
<gene>
    <name evidence="2" type="ORF">Oscil6304_6010</name>
</gene>
<geneLocation type="plasmid" evidence="2 3">
    <name>pOSCIL6304.01</name>
</geneLocation>
<proteinExistence type="predicted"/>
<dbReference type="InterPro" id="IPR050678">
    <property type="entry name" value="DNA_Partitioning_ATPase"/>
</dbReference>
<evidence type="ECO:0000259" key="1">
    <source>
        <dbReference type="Pfam" id="PF01656"/>
    </source>
</evidence>
<reference evidence="2 3" key="1">
    <citation type="submission" date="2012-06" db="EMBL/GenBank/DDBJ databases">
        <title>Finished plasmid 1 of genome of Oscillatoria acuminata PCC 6304.</title>
        <authorList>
            <consortium name="US DOE Joint Genome Institute"/>
            <person name="Gugger M."/>
            <person name="Coursin T."/>
            <person name="Rippka R."/>
            <person name="Tandeau De Marsac N."/>
            <person name="Huntemann M."/>
            <person name="Wei C.-L."/>
            <person name="Han J."/>
            <person name="Detter J.C."/>
            <person name="Han C."/>
            <person name="Tapia R."/>
            <person name="Davenport K."/>
            <person name="Daligault H."/>
            <person name="Erkkila T."/>
            <person name="Gu W."/>
            <person name="Munk A.C.C."/>
            <person name="Teshima H."/>
            <person name="Xu Y."/>
            <person name="Chain P."/>
            <person name="Chen A."/>
            <person name="Krypides N."/>
            <person name="Mavromatis K."/>
            <person name="Markowitz V."/>
            <person name="Szeto E."/>
            <person name="Ivanova N."/>
            <person name="Mikhailova N."/>
            <person name="Ovchinnikova G."/>
            <person name="Pagani I."/>
            <person name="Pati A."/>
            <person name="Goodwin L."/>
            <person name="Peters L."/>
            <person name="Pitluck S."/>
            <person name="Woyke T."/>
            <person name="Kerfeld C."/>
        </authorList>
    </citation>
    <scope>NUCLEOTIDE SEQUENCE [LARGE SCALE GENOMIC DNA]</scope>
    <source>
        <strain evidence="2 3">PCC 6304</strain>
        <plasmid evidence="3">Plasmid pOSCIL6304.01</plasmid>
    </source>
</reference>
<dbReference type="PANTHER" id="PTHR13696:SF52">
    <property type="entry name" value="PARA FAMILY PROTEIN CT_582"/>
    <property type="match status" value="1"/>
</dbReference>